<accession>A0A6G0YC06</accession>
<name>A0A6G0YC06_APHCR</name>
<dbReference type="AlphaFoldDB" id="A0A6G0YC06"/>
<dbReference type="Proteomes" id="UP000478052">
    <property type="component" value="Unassembled WGS sequence"/>
</dbReference>
<sequence>MICILRIMETEKSSKTYIQYVCDVLKLNPFSKNDLEFLEKYIVVIKPLCICHDVLQVCLNIFLSLKSKSIKKNTEFYYTSSDTFKSSLVPLLANCSQIFNINVNLTGNKWRNIVMLKKMCTYEDSRKQILPVTDPYPSTPICFKLTKTSVVEFTSRRYIPVDISLKY</sequence>
<comment type="caution">
    <text evidence="1">The sequence shown here is derived from an EMBL/GenBank/DDBJ whole genome shotgun (WGS) entry which is preliminary data.</text>
</comment>
<evidence type="ECO:0000313" key="1">
    <source>
        <dbReference type="EMBL" id="KAF0752993.1"/>
    </source>
</evidence>
<evidence type="ECO:0000313" key="2">
    <source>
        <dbReference type="Proteomes" id="UP000478052"/>
    </source>
</evidence>
<dbReference type="EMBL" id="VUJU01004866">
    <property type="protein sequence ID" value="KAF0752993.1"/>
    <property type="molecule type" value="Genomic_DNA"/>
</dbReference>
<protein>
    <submittedName>
        <fullName evidence="1">Uncharacterized protein</fullName>
    </submittedName>
</protein>
<gene>
    <name evidence="1" type="ORF">FWK35_00016047</name>
</gene>
<proteinExistence type="predicted"/>
<organism evidence="1 2">
    <name type="scientific">Aphis craccivora</name>
    <name type="common">Cowpea aphid</name>
    <dbReference type="NCBI Taxonomy" id="307492"/>
    <lineage>
        <taxon>Eukaryota</taxon>
        <taxon>Metazoa</taxon>
        <taxon>Ecdysozoa</taxon>
        <taxon>Arthropoda</taxon>
        <taxon>Hexapoda</taxon>
        <taxon>Insecta</taxon>
        <taxon>Pterygota</taxon>
        <taxon>Neoptera</taxon>
        <taxon>Paraneoptera</taxon>
        <taxon>Hemiptera</taxon>
        <taxon>Sternorrhyncha</taxon>
        <taxon>Aphidomorpha</taxon>
        <taxon>Aphidoidea</taxon>
        <taxon>Aphididae</taxon>
        <taxon>Aphidini</taxon>
        <taxon>Aphis</taxon>
        <taxon>Aphis</taxon>
    </lineage>
</organism>
<keyword evidence="2" id="KW-1185">Reference proteome</keyword>
<reference evidence="1 2" key="1">
    <citation type="submission" date="2019-08" db="EMBL/GenBank/DDBJ databases">
        <title>Whole genome of Aphis craccivora.</title>
        <authorList>
            <person name="Voronova N.V."/>
            <person name="Shulinski R.S."/>
            <person name="Bandarenka Y.V."/>
            <person name="Zhorov D.G."/>
            <person name="Warner D."/>
        </authorList>
    </citation>
    <scope>NUCLEOTIDE SEQUENCE [LARGE SCALE GENOMIC DNA]</scope>
    <source>
        <strain evidence="1">180601</strain>
        <tissue evidence="1">Whole Body</tissue>
    </source>
</reference>